<dbReference type="GO" id="GO:0004252">
    <property type="term" value="F:serine-type endopeptidase activity"/>
    <property type="evidence" value="ECO:0007669"/>
    <property type="project" value="InterPro"/>
</dbReference>
<keyword evidence="2" id="KW-0645">Protease</keyword>
<dbReference type="InterPro" id="IPR001478">
    <property type="entry name" value="PDZ"/>
</dbReference>
<name>A0A8J7P791_9BACT</name>
<dbReference type="Pfam" id="PF13180">
    <property type="entry name" value="PDZ_2"/>
    <property type="match status" value="1"/>
</dbReference>
<dbReference type="Proteomes" id="UP000664277">
    <property type="component" value="Unassembled WGS sequence"/>
</dbReference>
<dbReference type="PANTHER" id="PTHR22939:SF129">
    <property type="entry name" value="SERINE PROTEASE HTRA2, MITOCHONDRIAL"/>
    <property type="match status" value="1"/>
</dbReference>
<organism evidence="7 8">
    <name type="scientific">Candidatus Obscuribacter phosphatis</name>
    <dbReference type="NCBI Taxonomy" id="1906157"/>
    <lineage>
        <taxon>Bacteria</taxon>
        <taxon>Bacillati</taxon>
        <taxon>Candidatus Melainabacteria</taxon>
        <taxon>Candidatus Obscuribacterales</taxon>
        <taxon>Candidatus Obscuribacteraceae</taxon>
        <taxon>Candidatus Obscuribacter</taxon>
    </lineage>
</organism>
<dbReference type="Gene3D" id="2.30.42.10">
    <property type="match status" value="1"/>
</dbReference>
<feature type="compositionally biased region" description="Low complexity" evidence="4">
    <location>
        <begin position="439"/>
        <end position="459"/>
    </location>
</feature>
<evidence type="ECO:0000259" key="6">
    <source>
        <dbReference type="PROSITE" id="PS50106"/>
    </source>
</evidence>
<dbReference type="EMBL" id="JAFLCK010000009">
    <property type="protein sequence ID" value="MBN8660254.1"/>
    <property type="molecule type" value="Genomic_DNA"/>
</dbReference>
<comment type="caution">
    <text evidence="7">The sequence shown here is derived from an EMBL/GenBank/DDBJ whole genome shotgun (WGS) entry which is preliminary data.</text>
</comment>
<dbReference type="PANTHER" id="PTHR22939">
    <property type="entry name" value="SERINE PROTEASE FAMILY S1C HTRA-RELATED"/>
    <property type="match status" value="1"/>
</dbReference>
<dbReference type="InterPro" id="IPR009003">
    <property type="entry name" value="Peptidase_S1_PA"/>
</dbReference>
<evidence type="ECO:0000256" key="3">
    <source>
        <dbReference type="ARBA" id="ARBA00022801"/>
    </source>
</evidence>
<sequence length="470" mass="50327">MKNASKLVLITSLASSALSIYLVAEAMLRPAAPPSMDPKQAQGSQRPRFSKVSFEGDPPSEGGKSSIARILAISSESAVKKRSAVPLSSETIADIAEIAAPSVVNIEVKKTEESSGSALPLFDAFPFGDVHDFFYYNGRRIVPDSPDMSKLIPKSIKKRAVQTGTGFVVREDGYVMTNAHVVKNAQDIRVTLNDKRSFTAKIVGSDNYSDLALLKIEANGLPVLKMGTSLDLRPGEFAIAIGSPFGYDHTVTLGIISAVGRTVDDINGNINFIQTDAAINPGNSGGPLLNMQGEVVGVNTAIKDNAQNIGFSIPVDVAKTVADDLINNRTIERPWLGIGMSELKESQIKSLGIPATTRGVLVEKVFKGSPSEEADIQPGDIIQKIDGKSVLTPRDVQTMVRAHKVKDKLAFLLLRDGAIKTTEVIIGAYPDYVEMRNLSPNASPNLNPNSAPSQPQSLQEKQGAGQNPRR</sequence>
<dbReference type="Gene3D" id="2.40.10.120">
    <property type="match status" value="1"/>
</dbReference>
<dbReference type="Pfam" id="PF13365">
    <property type="entry name" value="Trypsin_2"/>
    <property type="match status" value="1"/>
</dbReference>
<feature type="signal peptide" evidence="5">
    <location>
        <begin position="1"/>
        <end position="26"/>
    </location>
</feature>
<comment type="similarity">
    <text evidence="1">Belongs to the peptidase S1C family.</text>
</comment>
<accession>A0A8J7P791</accession>
<dbReference type="AlphaFoldDB" id="A0A8J7P791"/>
<dbReference type="PRINTS" id="PR00834">
    <property type="entry name" value="PROTEASES2C"/>
</dbReference>
<feature type="region of interest" description="Disordered" evidence="4">
    <location>
        <begin position="33"/>
        <end position="65"/>
    </location>
</feature>
<evidence type="ECO:0000313" key="7">
    <source>
        <dbReference type="EMBL" id="MBN8660254.1"/>
    </source>
</evidence>
<evidence type="ECO:0000256" key="5">
    <source>
        <dbReference type="SAM" id="SignalP"/>
    </source>
</evidence>
<proteinExistence type="inferred from homology"/>
<dbReference type="SMART" id="SM00228">
    <property type="entry name" value="PDZ"/>
    <property type="match status" value="1"/>
</dbReference>
<keyword evidence="3" id="KW-0378">Hydrolase</keyword>
<dbReference type="GO" id="GO:0006508">
    <property type="term" value="P:proteolysis"/>
    <property type="evidence" value="ECO:0007669"/>
    <property type="project" value="UniProtKB-KW"/>
</dbReference>
<reference evidence="7" key="1">
    <citation type="submission" date="2021-02" db="EMBL/GenBank/DDBJ databases">
        <title>Genome-Resolved Metagenomics of a Microbial Community Performing Photosynthetic Biological Nutrient Removal.</title>
        <authorList>
            <person name="Mcdaniel E.A."/>
        </authorList>
    </citation>
    <scope>NUCLEOTIDE SEQUENCE</scope>
    <source>
        <strain evidence="7">UWPOB_OBS1</strain>
    </source>
</reference>
<keyword evidence="5" id="KW-0732">Signal</keyword>
<evidence type="ECO:0000256" key="4">
    <source>
        <dbReference type="SAM" id="MobiDB-lite"/>
    </source>
</evidence>
<dbReference type="SUPFAM" id="SSF50156">
    <property type="entry name" value="PDZ domain-like"/>
    <property type="match status" value="1"/>
</dbReference>
<gene>
    <name evidence="7" type="ORF">J0M35_07815</name>
</gene>
<feature type="chain" id="PRO_5035299623" evidence="5">
    <location>
        <begin position="27"/>
        <end position="470"/>
    </location>
</feature>
<dbReference type="InterPro" id="IPR001940">
    <property type="entry name" value="Peptidase_S1C"/>
</dbReference>
<dbReference type="PROSITE" id="PS50106">
    <property type="entry name" value="PDZ"/>
    <property type="match status" value="1"/>
</dbReference>
<evidence type="ECO:0000313" key="8">
    <source>
        <dbReference type="Proteomes" id="UP000664277"/>
    </source>
</evidence>
<evidence type="ECO:0000256" key="2">
    <source>
        <dbReference type="ARBA" id="ARBA00022670"/>
    </source>
</evidence>
<evidence type="ECO:0000256" key="1">
    <source>
        <dbReference type="ARBA" id="ARBA00010541"/>
    </source>
</evidence>
<protein>
    <submittedName>
        <fullName evidence="7">Trypsin-like peptidase domain-containing protein</fullName>
    </submittedName>
</protein>
<dbReference type="SUPFAM" id="SSF50494">
    <property type="entry name" value="Trypsin-like serine proteases"/>
    <property type="match status" value="1"/>
</dbReference>
<feature type="region of interest" description="Disordered" evidence="4">
    <location>
        <begin position="439"/>
        <end position="470"/>
    </location>
</feature>
<dbReference type="InterPro" id="IPR036034">
    <property type="entry name" value="PDZ_sf"/>
</dbReference>
<feature type="domain" description="PDZ" evidence="6">
    <location>
        <begin position="340"/>
        <end position="401"/>
    </location>
</feature>